<dbReference type="InterPro" id="IPR030972">
    <property type="entry name" value="UrcA_uranyl"/>
</dbReference>
<dbReference type="Proteomes" id="UP000321248">
    <property type="component" value="Unassembled WGS sequence"/>
</dbReference>
<sequence length="234" mass="25540">MRSPEIGKLSTARWVWAPYSASAGTRNSPMESRSMRSRGLEDGVSAMSGSMSGAWASIASFPEVGLRCKGWRSASRESAGPPPRPACHRHITQQGEAIMRGITLLTATLPAAMLVSLAFAPTPAIAQSEPSTERLESITVVAPRITRERQRGGRMQVASAEQTAQVEFDDLNLDRTADLFTLEDRVQEAAERVCKELAELYPDGEPSTEVCVRRATDDAMAQVRYTARTRVGMR</sequence>
<name>A0A5C8KIJ2_9GAMM</name>
<protein>
    <submittedName>
        <fullName evidence="1">UrcA family protein</fullName>
    </submittedName>
</protein>
<evidence type="ECO:0000313" key="2">
    <source>
        <dbReference type="Proteomes" id="UP000321248"/>
    </source>
</evidence>
<gene>
    <name evidence="1" type="ORF">FU658_13440</name>
</gene>
<dbReference type="OrthoDB" id="6059033at2"/>
<dbReference type="NCBIfam" id="TIGR04433">
    <property type="entry name" value="UrcA_uranyl"/>
    <property type="match status" value="1"/>
</dbReference>
<evidence type="ECO:0000313" key="1">
    <source>
        <dbReference type="EMBL" id="TXK59642.1"/>
    </source>
</evidence>
<accession>A0A5C8KIJ2</accession>
<organism evidence="1 2">
    <name type="scientific">Alkalisalibacterium limincola</name>
    <dbReference type="NCBI Taxonomy" id="2699169"/>
    <lineage>
        <taxon>Bacteria</taxon>
        <taxon>Pseudomonadati</taxon>
        <taxon>Pseudomonadota</taxon>
        <taxon>Gammaproteobacteria</taxon>
        <taxon>Lysobacterales</taxon>
        <taxon>Lysobacteraceae</taxon>
        <taxon>Alkalisalibacterium</taxon>
    </lineage>
</organism>
<dbReference type="AlphaFoldDB" id="A0A5C8KIJ2"/>
<proteinExistence type="predicted"/>
<keyword evidence="2" id="KW-1185">Reference proteome</keyword>
<comment type="caution">
    <text evidence="1">The sequence shown here is derived from an EMBL/GenBank/DDBJ whole genome shotgun (WGS) entry which is preliminary data.</text>
</comment>
<dbReference type="EMBL" id="VRTS01000012">
    <property type="protein sequence ID" value="TXK59642.1"/>
    <property type="molecule type" value="Genomic_DNA"/>
</dbReference>
<reference evidence="1 2" key="1">
    <citation type="submission" date="2019-08" db="EMBL/GenBank/DDBJ databases">
        <authorList>
            <person name="Karlyshev A.V."/>
        </authorList>
    </citation>
    <scope>NUCLEOTIDE SEQUENCE [LARGE SCALE GENOMIC DNA]</scope>
    <source>
        <strain evidence="1 2">Alg18-2.2</strain>
    </source>
</reference>